<dbReference type="Proteomes" id="UP000319257">
    <property type="component" value="Unassembled WGS sequence"/>
</dbReference>
<dbReference type="AlphaFoldDB" id="A0A507AW87"/>
<gene>
    <name evidence="3" type="ORF">E0L32_001556</name>
    <name evidence="4" type="ORF">E0L32_001641</name>
</gene>
<reference evidence="4 5" key="1">
    <citation type="submission" date="2019-06" db="EMBL/GenBank/DDBJ databases">
        <title>Draft genome sequence of the filamentous fungus Phialemoniopsis curvata isolated from diesel fuel.</title>
        <authorList>
            <person name="Varaljay V.A."/>
            <person name="Lyon W.J."/>
            <person name="Crouch A.L."/>
            <person name="Drake C.E."/>
            <person name="Hollomon J.M."/>
            <person name="Nadeau L.J."/>
            <person name="Nunn H.S."/>
            <person name="Stevenson B.S."/>
            <person name="Bojanowski C.L."/>
            <person name="Crookes-Goodson W.J."/>
        </authorList>
    </citation>
    <scope>NUCLEOTIDE SEQUENCE [LARGE SCALE GENOMIC DNA]</scope>
    <source>
        <strain evidence="4 5">D216</strain>
    </source>
</reference>
<sequence>MIMAPALAWAALWHASTALPVNAFGTSDSTFFSVEPAPLLLVAWASTLPADDSPLVAARYCCECDKIYNCWDGPFVPHGGMPNDEAPHWPNFDCPSYVSDQDHYCKHRPRRGCACSLLNSEQVDVVKIAPPGGPLGAAVTATERVDEEIRKALAREAAEAEGVAEEAAEEAKDDGKASGEGAAEGEETKSEPKKSEVQRTAEEWMELKGELLEYLRLWGA</sequence>
<accession>A0A507AW87</accession>
<evidence type="ECO:0000313" key="5">
    <source>
        <dbReference type="Proteomes" id="UP000319257"/>
    </source>
</evidence>
<dbReference type="RefSeq" id="XP_030990807.1">
    <property type="nucleotide sequence ID" value="XM_031135648.1"/>
</dbReference>
<feature type="signal peptide" evidence="2">
    <location>
        <begin position="1"/>
        <end position="18"/>
    </location>
</feature>
<dbReference type="EMBL" id="SKBQ01000006">
    <property type="protein sequence ID" value="TPX09181.1"/>
    <property type="molecule type" value="Genomic_DNA"/>
</dbReference>
<feature type="region of interest" description="Disordered" evidence="1">
    <location>
        <begin position="156"/>
        <end position="201"/>
    </location>
</feature>
<evidence type="ECO:0000256" key="1">
    <source>
        <dbReference type="SAM" id="MobiDB-lite"/>
    </source>
</evidence>
<dbReference type="GeneID" id="41969003"/>
<organism evidence="4 5">
    <name type="scientific">Thyridium curvatum</name>
    <dbReference type="NCBI Taxonomy" id="1093900"/>
    <lineage>
        <taxon>Eukaryota</taxon>
        <taxon>Fungi</taxon>
        <taxon>Dikarya</taxon>
        <taxon>Ascomycota</taxon>
        <taxon>Pezizomycotina</taxon>
        <taxon>Sordariomycetes</taxon>
        <taxon>Sordariomycetidae</taxon>
        <taxon>Thyridiales</taxon>
        <taxon>Thyridiaceae</taxon>
        <taxon>Thyridium</taxon>
    </lineage>
</organism>
<evidence type="ECO:0000313" key="4">
    <source>
        <dbReference type="EMBL" id="TPX09181.1"/>
    </source>
</evidence>
<protein>
    <submittedName>
        <fullName evidence="4">Uncharacterized protein</fullName>
    </submittedName>
</protein>
<keyword evidence="5" id="KW-1185">Reference proteome</keyword>
<evidence type="ECO:0000313" key="3">
    <source>
        <dbReference type="EMBL" id="TPX09096.1"/>
    </source>
</evidence>
<keyword evidence="2" id="KW-0732">Signal</keyword>
<proteinExistence type="predicted"/>
<dbReference type="EMBL" id="SKBQ01000006">
    <property type="protein sequence ID" value="TPX09096.1"/>
    <property type="molecule type" value="Genomic_DNA"/>
</dbReference>
<feature type="compositionally biased region" description="Basic and acidic residues" evidence="1">
    <location>
        <begin position="186"/>
        <end position="201"/>
    </location>
</feature>
<name>A0A507AW87_9PEZI</name>
<dbReference type="InParanoid" id="A0A507AW87"/>
<evidence type="ECO:0000256" key="2">
    <source>
        <dbReference type="SAM" id="SignalP"/>
    </source>
</evidence>
<feature type="chain" id="PRO_5036363018" evidence="2">
    <location>
        <begin position="19"/>
        <end position="220"/>
    </location>
</feature>
<comment type="caution">
    <text evidence="4">The sequence shown here is derived from an EMBL/GenBank/DDBJ whole genome shotgun (WGS) entry which is preliminary data.</text>
</comment>